<evidence type="ECO:0000256" key="1">
    <source>
        <dbReference type="SAM" id="SignalP"/>
    </source>
</evidence>
<comment type="caution">
    <text evidence="2">The sequence shown here is derived from an EMBL/GenBank/DDBJ whole genome shotgun (WGS) entry which is preliminary data.</text>
</comment>
<name>A0AAV4WQ33_9ARAC</name>
<dbReference type="AlphaFoldDB" id="A0AAV4WQ33"/>
<feature type="signal peptide" evidence="1">
    <location>
        <begin position="1"/>
        <end position="24"/>
    </location>
</feature>
<sequence>MRAECAMIILSVVVTLFLIRTGRAFPRGAPAEACESLLPRHFGTEPKDPKYSPYSFLASANHYDYKTDGIQGVYS</sequence>
<feature type="chain" id="PRO_5043955042" evidence="1">
    <location>
        <begin position="25"/>
        <end position="75"/>
    </location>
</feature>
<accession>A0AAV4WQ33</accession>
<dbReference type="Proteomes" id="UP001054837">
    <property type="component" value="Unassembled WGS sequence"/>
</dbReference>
<evidence type="ECO:0000313" key="2">
    <source>
        <dbReference type="EMBL" id="GIY85026.1"/>
    </source>
</evidence>
<keyword evidence="3" id="KW-1185">Reference proteome</keyword>
<dbReference type="EMBL" id="BPLQ01014999">
    <property type="protein sequence ID" value="GIY85026.1"/>
    <property type="molecule type" value="Genomic_DNA"/>
</dbReference>
<proteinExistence type="predicted"/>
<reference evidence="2 3" key="1">
    <citation type="submission" date="2021-06" db="EMBL/GenBank/DDBJ databases">
        <title>Caerostris darwini draft genome.</title>
        <authorList>
            <person name="Kono N."/>
            <person name="Arakawa K."/>
        </authorList>
    </citation>
    <scope>NUCLEOTIDE SEQUENCE [LARGE SCALE GENOMIC DNA]</scope>
</reference>
<gene>
    <name evidence="2" type="ORF">CDAR_44951</name>
</gene>
<keyword evidence="1" id="KW-0732">Signal</keyword>
<organism evidence="2 3">
    <name type="scientific">Caerostris darwini</name>
    <dbReference type="NCBI Taxonomy" id="1538125"/>
    <lineage>
        <taxon>Eukaryota</taxon>
        <taxon>Metazoa</taxon>
        <taxon>Ecdysozoa</taxon>
        <taxon>Arthropoda</taxon>
        <taxon>Chelicerata</taxon>
        <taxon>Arachnida</taxon>
        <taxon>Araneae</taxon>
        <taxon>Araneomorphae</taxon>
        <taxon>Entelegynae</taxon>
        <taxon>Araneoidea</taxon>
        <taxon>Araneidae</taxon>
        <taxon>Caerostris</taxon>
    </lineage>
</organism>
<evidence type="ECO:0000313" key="3">
    <source>
        <dbReference type="Proteomes" id="UP001054837"/>
    </source>
</evidence>
<protein>
    <submittedName>
        <fullName evidence="2">Uncharacterized protein</fullName>
    </submittedName>
</protein>